<gene>
    <name evidence="1" type="ORF">SDC9_137238</name>
</gene>
<comment type="caution">
    <text evidence="1">The sequence shown here is derived from an EMBL/GenBank/DDBJ whole genome shotgun (WGS) entry which is preliminary data.</text>
</comment>
<accession>A0A645DLK6</accession>
<dbReference type="EMBL" id="VSSQ01037435">
    <property type="protein sequence ID" value="MPM90121.1"/>
    <property type="molecule type" value="Genomic_DNA"/>
</dbReference>
<sequence length="167" mass="19746">MYHNLIVCKSLRIWACSVRKPASHGKHEIRLCQRHVRICISVYPCHSKQKRRNSAVRGLSHHCVRHGNCVYVRKTLHCVRSSRGHNSAAAKNYRTETSVHKADDTVFHIRERVFICSFVRKYRMRLSARFRTENIFRNVYQHRSGTSGGCYRICLVQNRRKHIRAFQ</sequence>
<reference evidence="1" key="1">
    <citation type="submission" date="2019-08" db="EMBL/GenBank/DDBJ databases">
        <authorList>
            <person name="Kucharzyk K."/>
            <person name="Murdoch R.W."/>
            <person name="Higgins S."/>
            <person name="Loffler F."/>
        </authorList>
    </citation>
    <scope>NUCLEOTIDE SEQUENCE</scope>
</reference>
<proteinExistence type="predicted"/>
<name>A0A645DLK6_9ZZZZ</name>
<protein>
    <submittedName>
        <fullName evidence="1">Uncharacterized protein</fullName>
    </submittedName>
</protein>
<organism evidence="1">
    <name type="scientific">bioreactor metagenome</name>
    <dbReference type="NCBI Taxonomy" id="1076179"/>
    <lineage>
        <taxon>unclassified sequences</taxon>
        <taxon>metagenomes</taxon>
        <taxon>ecological metagenomes</taxon>
    </lineage>
</organism>
<dbReference type="AlphaFoldDB" id="A0A645DLK6"/>
<evidence type="ECO:0000313" key="1">
    <source>
        <dbReference type="EMBL" id="MPM90121.1"/>
    </source>
</evidence>